<accession>A0A0F9PT49</accession>
<organism evidence="2">
    <name type="scientific">marine sediment metagenome</name>
    <dbReference type="NCBI Taxonomy" id="412755"/>
    <lineage>
        <taxon>unclassified sequences</taxon>
        <taxon>metagenomes</taxon>
        <taxon>ecological metagenomes</taxon>
    </lineage>
</organism>
<comment type="caution">
    <text evidence="2">The sequence shown here is derived from an EMBL/GenBank/DDBJ whole genome shotgun (WGS) entry which is preliminary data.</text>
</comment>
<dbReference type="AlphaFoldDB" id="A0A0F9PT49"/>
<dbReference type="EMBL" id="LAZR01002605">
    <property type="protein sequence ID" value="KKN27912.1"/>
    <property type="molecule type" value="Genomic_DNA"/>
</dbReference>
<protein>
    <submittedName>
        <fullName evidence="2">Uncharacterized protein</fullName>
    </submittedName>
</protein>
<sequence length="310" mass="35020">MPELPQQHLVSQPEPISIPPGYGFNVIPRERWNASTEADHPDYLESLMDKLLVWEVQKRGCSYIVSVDVSSGMGLDRSVIDVLRIGTLTEPEEQVAQFVSDSVDPIELAYYVDPVARFYHDDDDLGALVAVECNGQGLATQSELQHHCGYDNLYIWQHEDARDPRARYTKAYGWYTTTRTRARMLARYHRAVTIEDPRTGLPDYRINSPLTMEEMRDFISVGAAWEAEAAAGAHDDCLMAGAISVEVATQTRLLESEPLSERRRRLAEEELRKKALLSKTGVRLDFQNSDAGAHEVSGKQDPYSVQEGWY</sequence>
<proteinExistence type="predicted"/>
<evidence type="ECO:0000313" key="2">
    <source>
        <dbReference type="EMBL" id="KKN27912.1"/>
    </source>
</evidence>
<name>A0A0F9PT49_9ZZZZ</name>
<gene>
    <name evidence="2" type="ORF">LCGC14_0859670</name>
</gene>
<dbReference type="Gene3D" id="3.30.420.240">
    <property type="match status" value="1"/>
</dbReference>
<feature type="region of interest" description="Disordered" evidence="1">
    <location>
        <begin position="288"/>
        <end position="310"/>
    </location>
</feature>
<reference evidence="2" key="1">
    <citation type="journal article" date="2015" name="Nature">
        <title>Complex archaea that bridge the gap between prokaryotes and eukaryotes.</title>
        <authorList>
            <person name="Spang A."/>
            <person name="Saw J.H."/>
            <person name="Jorgensen S.L."/>
            <person name="Zaremba-Niedzwiedzka K."/>
            <person name="Martijn J."/>
            <person name="Lind A.E."/>
            <person name="van Eijk R."/>
            <person name="Schleper C."/>
            <person name="Guy L."/>
            <person name="Ettema T.J."/>
        </authorList>
    </citation>
    <scope>NUCLEOTIDE SEQUENCE</scope>
</reference>
<evidence type="ECO:0000256" key="1">
    <source>
        <dbReference type="SAM" id="MobiDB-lite"/>
    </source>
</evidence>